<dbReference type="OrthoDB" id="5367448at2759"/>
<feature type="region of interest" description="Disordered" evidence="1">
    <location>
        <begin position="88"/>
        <end position="167"/>
    </location>
</feature>
<protein>
    <submittedName>
        <fullName evidence="2">Uncharacterized protein</fullName>
    </submittedName>
</protein>
<evidence type="ECO:0000313" key="3">
    <source>
        <dbReference type="Proteomes" id="UP000813461"/>
    </source>
</evidence>
<feature type="compositionally biased region" description="Basic and acidic residues" evidence="1">
    <location>
        <begin position="256"/>
        <end position="268"/>
    </location>
</feature>
<reference evidence="2" key="1">
    <citation type="journal article" date="2021" name="Nat. Commun.">
        <title>Genetic determinants of endophytism in the Arabidopsis root mycobiome.</title>
        <authorList>
            <person name="Mesny F."/>
            <person name="Miyauchi S."/>
            <person name="Thiergart T."/>
            <person name="Pickel B."/>
            <person name="Atanasova L."/>
            <person name="Karlsson M."/>
            <person name="Huettel B."/>
            <person name="Barry K.W."/>
            <person name="Haridas S."/>
            <person name="Chen C."/>
            <person name="Bauer D."/>
            <person name="Andreopoulos W."/>
            <person name="Pangilinan J."/>
            <person name="LaButti K."/>
            <person name="Riley R."/>
            <person name="Lipzen A."/>
            <person name="Clum A."/>
            <person name="Drula E."/>
            <person name="Henrissat B."/>
            <person name="Kohler A."/>
            <person name="Grigoriev I.V."/>
            <person name="Martin F.M."/>
            <person name="Hacquard S."/>
        </authorList>
    </citation>
    <scope>NUCLEOTIDE SEQUENCE</scope>
    <source>
        <strain evidence="2">MPI-SDFR-AT-0120</strain>
    </source>
</reference>
<evidence type="ECO:0000256" key="1">
    <source>
        <dbReference type="SAM" id="MobiDB-lite"/>
    </source>
</evidence>
<feature type="region of interest" description="Disordered" evidence="1">
    <location>
        <begin position="247"/>
        <end position="268"/>
    </location>
</feature>
<dbReference type="AlphaFoldDB" id="A0A8K0R3E2"/>
<keyword evidence="3" id="KW-1185">Reference proteome</keyword>
<gene>
    <name evidence="2" type="ORF">FB567DRAFT_471573</name>
</gene>
<proteinExistence type="predicted"/>
<feature type="compositionally biased region" description="Pro residues" evidence="1">
    <location>
        <begin position="152"/>
        <end position="162"/>
    </location>
</feature>
<feature type="compositionally biased region" description="Basic and acidic residues" evidence="1">
    <location>
        <begin position="88"/>
        <end position="101"/>
    </location>
</feature>
<accession>A0A8K0R3E2</accession>
<dbReference type="EMBL" id="JAGMVJ010000011">
    <property type="protein sequence ID" value="KAH7086179.1"/>
    <property type="molecule type" value="Genomic_DNA"/>
</dbReference>
<dbReference type="Proteomes" id="UP000813461">
    <property type="component" value="Unassembled WGS sequence"/>
</dbReference>
<feature type="non-terminal residue" evidence="2">
    <location>
        <position position="1"/>
    </location>
</feature>
<name>A0A8K0R3E2_9PLEO</name>
<evidence type="ECO:0000313" key="2">
    <source>
        <dbReference type="EMBL" id="KAH7086179.1"/>
    </source>
</evidence>
<comment type="caution">
    <text evidence="2">The sequence shown here is derived from an EMBL/GenBank/DDBJ whole genome shotgun (WGS) entry which is preliminary data.</text>
</comment>
<sequence length="268" mass="30550">MSIRRATSQLLPARSVHLRIVPRPADLSESREILRVLKRFGEIDVFKSLRYEYHNPADNIALAIFRDSTAAQKALDASPIRFALEKVDQHPSIHEPDSHNDLEDEDAEDAETLHSKKPPKHGIDEILRPSTLLTRTEDTSPTPPTTTTTPQPSMPYDPPTPSTPTHTRTKWFQVTVDRSRAVHQDFVERQPFWKQFHPQKSLAQEDLAKKVPHIGLSDVSKRPPNAHRTPNRVLKVMSEYVERGMPSLSGMVADSEGERGFRERRGRR</sequence>
<organism evidence="2 3">
    <name type="scientific">Paraphoma chrysanthemicola</name>
    <dbReference type="NCBI Taxonomy" id="798071"/>
    <lineage>
        <taxon>Eukaryota</taxon>
        <taxon>Fungi</taxon>
        <taxon>Dikarya</taxon>
        <taxon>Ascomycota</taxon>
        <taxon>Pezizomycotina</taxon>
        <taxon>Dothideomycetes</taxon>
        <taxon>Pleosporomycetidae</taxon>
        <taxon>Pleosporales</taxon>
        <taxon>Pleosporineae</taxon>
        <taxon>Phaeosphaeriaceae</taxon>
        <taxon>Paraphoma</taxon>
    </lineage>
</organism>